<evidence type="ECO:0000256" key="1">
    <source>
        <dbReference type="SAM" id="Coils"/>
    </source>
</evidence>
<feature type="coiled-coil region" evidence="1">
    <location>
        <begin position="94"/>
        <end position="142"/>
    </location>
</feature>
<dbReference type="OrthoDB" id="307756at2759"/>
<reference evidence="2" key="1">
    <citation type="submission" date="2019-06" db="EMBL/GenBank/DDBJ databases">
        <authorList>
            <person name="Zheng W."/>
        </authorList>
    </citation>
    <scope>NUCLEOTIDE SEQUENCE</scope>
    <source>
        <strain evidence="2">QDHG01</strain>
    </source>
</reference>
<gene>
    <name evidence="2" type="ORF">FGO68_gene2237</name>
</gene>
<proteinExistence type="predicted"/>
<evidence type="ECO:0000313" key="3">
    <source>
        <dbReference type="Proteomes" id="UP000785679"/>
    </source>
</evidence>
<dbReference type="Proteomes" id="UP000785679">
    <property type="component" value="Unassembled WGS sequence"/>
</dbReference>
<evidence type="ECO:0000313" key="2">
    <source>
        <dbReference type="EMBL" id="TNV73593.1"/>
    </source>
</evidence>
<dbReference type="EMBL" id="RRYP01018553">
    <property type="protein sequence ID" value="TNV73593.1"/>
    <property type="molecule type" value="Genomic_DNA"/>
</dbReference>
<keyword evidence="3" id="KW-1185">Reference proteome</keyword>
<name>A0A8J8SX65_HALGN</name>
<protein>
    <submittedName>
        <fullName evidence="2">Uncharacterized protein</fullName>
    </submittedName>
</protein>
<dbReference type="AlphaFoldDB" id="A0A8J8SX65"/>
<organism evidence="2 3">
    <name type="scientific">Halteria grandinella</name>
    <dbReference type="NCBI Taxonomy" id="5974"/>
    <lineage>
        <taxon>Eukaryota</taxon>
        <taxon>Sar</taxon>
        <taxon>Alveolata</taxon>
        <taxon>Ciliophora</taxon>
        <taxon>Intramacronucleata</taxon>
        <taxon>Spirotrichea</taxon>
        <taxon>Stichotrichia</taxon>
        <taxon>Sporadotrichida</taxon>
        <taxon>Halteriidae</taxon>
        <taxon>Halteria</taxon>
    </lineage>
</organism>
<comment type="caution">
    <text evidence="2">The sequence shown here is derived from an EMBL/GenBank/DDBJ whole genome shotgun (WGS) entry which is preliminary data.</text>
</comment>
<dbReference type="CDD" id="cd14686">
    <property type="entry name" value="bZIP"/>
    <property type="match status" value="1"/>
</dbReference>
<sequence length="367" mass="41156">MSSHILMYRNLQGASSHMMPPSSQVGRRDASPSYMTINGSASTAMGSMAPSSLQIIESYKHSSTLASLNSHLHDENSQAQAQSLNLSQVQGMSLIELQKEVIESREKLKVITQKFATIKRERDTLKQENKGLQEEVLTLQSSIRQMVPCFSNTSSAFPMQNELSQIVSEFYKCDCQDVFFDLLCPELNLEGVVYFFQHTLPVVVDIIDRHFQPVEQTLRKVSLLQSPLADGPIVNVLRKTYQSNWKAIHAQCLPQSVNEDIMQKVQKVLSISDGAPHVNKGIVTFIKKLGEVSFQMLVSDPLIVFDSKRIGEKVQFNQYKYDSLDGFIKSNDECLIVLPSVHKFSQGAGLGEVVIKPQVLPLNYEFP</sequence>
<accession>A0A8J8SX65</accession>
<keyword evidence="1" id="KW-0175">Coiled coil</keyword>